<dbReference type="AlphaFoldDB" id="A0A4R2J6S0"/>
<dbReference type="Proteomes" id="UP000295680">
    <property type="component" value="Unassembled WGS sequence"/>
</dbReference>
<evidence type="ECO:0000313" key="1">
    <source>
        <dbReference type="EMBL" id="TCO54733.1"/>
    </source>
</evidence>
<sequence>MATVAVGLGFVVAGTANAESASYKCVRVDPPTWPVSGYATAIDCVGPEGSFHPVSFNSTSPLSARFCLSGFTYRDGQGRLDVDGRFCS</sequence>
<proteinExistence type="predicted"/>
<name>A0A4R2J6S0_9PSEU</name>
<keyword evidence="2" id="KW-1185">Reference proteome</keyword>
<organism evidence="1 2">
    <name type="scientific">Actinocrispum wychmicini</name>
    <dbReference type="NCBI Taxonomy" id="1213861"/>
    <lineage>
        <taxon>Bacteria</taxon>
        <taxon>Bacillati</taxon>
        <taxon>Actinomycetota</taxon>
        <taxon>Actinomycetes</taxon>
        <taxon>Pseudonocardiales</taxon>
        <taxon>Pseudonocardiaceae</taxon>
        <taxon>Actinocrispum</taxon>
    </lineage>
</organism>
<accession>A0A4R2J6S0</accession>
<comment type="caution">
    <text evidence="1">The sequence shown here is derived from an EMBL/GenBank/DDBJ whole genome shotgun (WGS) entry which is preliminary data.</text>
</comment>
<gene>
    <name evidence="1" type="ORF">EV192_10821</name>
</gene>
<evidence type="ECO:0000313" key="2">
    <source>
        <dbReference type="Proteomes" id="UP000295680"/>
    </source>
</evidence>
<dbReference type="EMBL" id="SLWS01000008">
    <property type="protein sequence ID" value="TCO54733.1"/>
    <property type="molecule type" value="Genomic_DNA"/>
</dbReference>
<protein>
    <submittedName>
        <fullName evidence="1">Uncharacterized protein</fullName>
    </submittedName>
</protein>
<reference evidence="1 2" key="1">
    <citation type="submission" date="2019-03" db="EMBL/GenBank/DDBJ databases">
        <title>Genomic Encyclopedia of Type Strains, Phase IV (KMG-IV): sequencing the most valuable type-strain genomes for metagenomic binning, comparative biology and taxonomic classification.</title>
        <authorList>
            <person name="Goeker M."/>
        </authorList>
    </citation>
    <scope>NUCLEOTIDE SEQUENCE [LARGE SCALE GENOMIC DNA]</scope>
    <source>
        <strain evidence="1 2">DSM 45934</strain>
    </source>
</reference>